<dbReference type="PANTHER" id="PTHR40943">
    <property type="entry name" value="CYTOPLASMIC PROTEIN-RELATED"/>
    <property type="match status" value="1"/>
</dbReference>
<dbReference type="Pfam" id="PF05899">
    <property type="entry name" value="Cupin_3"/>
    <property type="match status" value="1"/>
</dbReference>
<dbReference type="AlphaFoldDB" id="D5BQ03"/>
<feature type="domain" description="(S)-ureidoglycine aminohydrolase cupin" evidence="1">
    <location>
        <begin position="41"/>
        <end position="113"/>
    </location>
</feature>
<dbReference type="PANTHER" id="PTHR40943:SF1">
    <property type="entry name" value="CYTOPLASMIC PROTEIN"/>
    <property type="match status" value="1"/>
</dbReference>
<evidence type="ECO:0000313" key="2">
    <source>
        <dbReference type="EMBL" id="ADE38501.1"/>
    </source>
</evidence>
<proteinExistence type="predicted"/>
<dbReference type="HOGENOM" id="CLU_147448_2_0_5"/>
<organism evidence="2 3">
    <name type="scientific">Puniceispirillum marinum (strain IMCC1322)</name>
    <dbReference type="NCBI Taxonomy" id="488538"/>
    <lineage>
        <taxon>Bacteria</taxon>
        <taxon>Pseudomonadati</taxon>
        <taxon>Pseudomonadota</taxon>
        <taxon>Alphaproteobacteria</taxon>
        <taxon>Candidatus Puniceispirillales</taxon>
        <taxon>Candidatus Puniceispirillaceae</taxon>
        <taxon>Candidatus Puniceispirillum</taxon>
    </lineage>
</organism>
<dbReference type="InterPro" id="IPR014710">
    <property type="entry name" value="RmlC-like_jellyroll"/>
</dbReference>
<protein>
    <recommendedName>
        <fullName evidence="1">(S)-ureidoglycine aminohydrolase cupin domain-containing protein</fullName>
    </recommendedName>
</protein>
<dbReference type="Proteomes" id="UP000007460">
    <property type="component" value="Chromosome"/>
</dbReference>
<dbReference type="InterPro" id="IPR008579">
    <property type="entry name" value="UGlyAH_Cupin_dom"/>
</dbReference>
<gene>
    <name evidence="2" type="ordered locus">SAR116_0258</name>
</gene>
<reference evidence="2 3" key="1">
    <citation type="journal article" date="2010" name="J. Bacteriol.">
        <title>Complete genome sequence of "Candidatus Puniceispirillum marinum" IMCC1322, a representative of the SAR116 clade in the Alphaproteobacteria.</title>
        <authorList>
            <person name="Oh H.M."/>
            <person name="Kwon K.K."/>
            <person name="Kang I."/>
            <person name="Kang S.G."/>
            <person name="Lee J.H."/>
            <person name="Kim S.J."/>
            <person name="Cho J.C."/>
        </authorList>
    </citation>
    <scope>NUCLEOTIDE SEQUENCE [LARGE SCALE GENOMIC DNA]</scope>
    <source>
        <strain evidence="2 3">IMCC1322</strain>
    </source>
</reference>
<dbReference type="KEGG" id="apb:SAR116_0258"/>
<dbReference type="STRING" id="488538.SAR116_0258"/>
<dbReference type="SUPFAM" id="SSF51182">
    <property type="entry name" value="RmlC-like cupins"/>
    <property type="match status" value="1"/>
</dbReference>
<evidence type="ECO:0000259" key="1">
    <source>
        <dbReference type="Pfam" id="PF05899"/>
    </source>
</evidence>
<keyword evidence="3" id="KW-1185">Reference proteome</keyword>
<accession>D5BQ03</accession>
<dbReference type="EMBL" id="CP001751">
    <property type="protein sequence ID" value="ADE38501.1"/>
    <property type="molecule type" value="Genomic_DNA"/>
</dbReference>
<name>D5BQ03_PUNMI</name>
<sequence>MISLESFGDLSDIPAGNFAPKPTTLTEGQTEALVPLWESLDGLTKIGIWDCTIGRFTADRTKSAEICHILSGSASVINADGSGKRDIAAGDMLILPIGWTGEWTIQEPMRKTYILIAEASS</sequence>
<dbReference type="Gene3D" id="2.60.120.10">
    <property type="entry name" value="Jelly Rolls"/>
    <property type="match status" value="1"/>
</dbReference>
<dbReference type="OrthoDB" id="9799053at2"/>
<dbReference type="eggNOG" id="COG3450">
    <property type="taxonomic scope" value="Bacteria"/>
</dbReference>
<dbReference type="RefSeq" id="WP_013045131.1">
    <property type="nucleotide sequence ID" value="NC_014010.1"/>
</dbReference>
<evidence type="ECO:0000313" key="3">
    <source>
        <dbReference type="Proteomes" id="UP000007460"/>
    </source>
</evidence>
<dbReference type="InterPro" id="IPR011051">
    <property type="entry name" value="RmlC_Cupin_sf"/>
</dbReference>